<evidence type="ECO:0000256" key="1">
    <source>
        <dbReference type="SAM" id="MobiDB-lite"/>
    </source>
</evidence>
<feature type="region of interest" description="Disordered" evidence="1">
    <location>
        <begin position="1"/>
        <end position="26"/>
    </location>
</feature>
<evidence type="ECO:0000256" key="2">
    <source>
        <dbReference type="SAM" id="Phobius"/>
    </source>
</evidence>
<feature type="transmembrane region" description="Helical" evidence="2">
    <location>
        <begin position="160"/>
        <end position="181"/>
    </location>
</feature>
<gene>
    <name evidence="3" type="ORF">KFE25_004719</name>
</gene>
<name>A0A8J6CCR1_DIALT</name>
<keyword evidence="2" id="KW-0472">Membrane</keyword>
<reference evidence="3" key="1">
    <citation type="submission" date="2021-05" db="EMBL/GenBank/DDBJ databases">
        <title>The genome of the haptophyte Pavlova lutheri (Diacronema luteri, Pavlovales) - a model for lipid biosynthesis in eukaryotic algae.</title>
        <authorList>
            <person name="Hulatt C.J."/>
            <person name="Posewitz M.C."/>
        </authorList>
    </citation>
    <scope>NUCLEOTIDE SEQUENCE</scope>
    <source>
        <strain evidence="3">NIVA-4/92</strain>
    </source>
</reference>
<protein>
    <submittedName>
        <fullName evidence="3">Uncharacterized protein</fullName>
    </submittedName>
</protein>
<accession>A0A8J6CCR1</accession>
<feature type="compositionally biased region" description="Low complexity" evidence="1">
    <location>
        <begin position="563"/>
        <end position="578"/>
    </location>
</feature>
<feature type="transmembrane region" description="Helical" evidence="2">
    <location>
        <begin position="312"/>
        <end position="335"/>
    </location>
</feature>
<feature type="compositionally biased region" description="Basic residues" evidence="1">
    <location>
        <begin position="463"/>
        <end position="473"/>
    </location>
</feature>
<feature type="region of interest" description="Disordered" evidence="1">
    <location>
        <begin position="556"/>
        <end position="590"/>
    </location>
</feature>
<feature type="region of interest" description="Disordered" evidence="1">
    <location>
        <begin position="461"/>
        <end position="487"/>
    </location>
</feature>
<feature type="compositionally biased region" description="Gly residues" evidence="1">
    <location>
        <begin position="692"/>
        <end position="702"/>
    </location>
</feature>
<keyword evidence="2" id="KW-1133">Transmembrane helix</keyword>
<keyword evidence="2" id="KW-0812">Transmembrane</keyword>
<evidence type="ECO:0000313" key="3">
    <source>
        <dbReference type="EMBL" id="KAG8462743.1"/>
    </source>
</evidence>
<comment type="caution">
    <text evidence="3">The sequence shown here is derived from an EMBL/GenBank/DDBJ whole genome shotgun (WGS) entry which is preliminary data.</text>
</comment>
<organism evidence="3 4">
    <name type="scientific">Diacronema lutheri</name>
    <name type="common">Unicellular marine alga</name>
    <name type="synonym">Monochrysis lutheri</name>
    <dbReference type="NCBI Taxonomy" id="2081491"/>
    <lineage>
        <taxon>Eukaryota</taxon>
        <taxon>Haptista</taxon>
        <taxon>Haptophyta</taxon>
        <taxon>Pavlovophyceae</taxon>
        <taxon>Pavlovales</taxon>
        <taxon>Pavlovaceae</taxon>
        <taxon>Diacronema</taxon>
    </lineage>
</organism>
<dbReference type="AlphaFoldDB" id="A0A8J6CCR1"/>
<dbReference type="Proteomes" id="UP000751190">
    <property type="component" value="Unassembled WGS sequence"/>
</dbReference>
<feature type="transmembrane region" description="Helical" evidence="2">
    <location>
        <begin position="188"/>
        <end position="208"/>
    </location>
</feature>
<dbReference type="EMBL" id="JAGTXO010000019">
    <property type="protein sequence ID" value="KAG8462743.1"/>
    <property type="molecule type" value="Genomic_DNA"/>
</dbReference>
<keyword evidence="4" id="KW-1185">Reference proteome</keyword>
<feature type="region of interest" description="Disordered" evidence="1">
    <location>
        <begin position="645"/>
        <end position="709"/>
    </location>
</feature>
<proteinExistence type="predicted"/>
<feature type="transmembrane region" description="Helical" evidence="2">
    <location>
        <begin position="132"/>
        <end position="154"/>
    </location>
</feature>
<dbReference type="OrthoDB" id="423576at2759"/>
<sequence>MVERGGGGRPPPTAQSASTRSAGRLRRSSVDDIAQSLVPGFLDVNGAGIILPAPPRECGARLPHAMSEAAAAAACAPHSAASAAATQLLSMLSRTRGELASTRGPFDPDVPNRLAQRLAAARAELRVVRARVVPAALVLAALLLGVGAGLGGWLDAKSVLAAPLVLSLCAPGAVCALLAILPSEPAAARGAALGCALALALVATAAMWDVSERAVQISAARQCELPEPSRSLAQVPPRARWAYELALAVGGAGPSPARAIGESGLSACDGLLSDGLFALSLVVLAALSAARGYMAVRWALPARVALASAWRGALAPFLILRGGYPIGLAIALAALAHARTPLPTVGGGPPMPVASAHGAYASARARADLAASAVQLVCGLVALHARFAARAQGALARHAPLSRGEARRAEPTAGLAALVGARPHDEHVTVGAAQALLRTITLDSINYHDLAKRGMAPAELPTRRRAARARRWPTARARAPSGVAGDDDESWLEDVLASEMRAAARSVAPARGAAGPGALARGGGGAAGCGSCATEAGERHAQRQDDALVSVGATRAGFTGRDAPPGARSARALAPAERAPSRRRSSGGRAAMLSARRGSGVATWGYQPPADVNVFRRYMLAPPIVRVPSPSADFYRRYNLAVSTSANPARKGERSDTAGGRHGGAAAAAGRAGAHELLPGGVPLSTLQPRGGALGGLGGGGAAQPHRRGSGGGLGVLALEGARALGRRGCRLSTLHGGAQPARLGEVDAYIVHSWHDDSAAKWAALESWRVAFRQRHGGREPRVWLDKVCVHPPSHRATMAALPLLLGGVDQLLLLVGKTWTCRLWCVCELLVFLQMGGTPQRVLVRPLSTDANAADELLRAFAAFDVRKATCARAHDRERLLVLLDVGYGGNERAFNEAAREALAACAAASRLRTSSHDPLGGSFGSMPPSSFASRGTSAAAGDGRACWGRTASAARAARAAAAATVARVQLRLLNARLEQERARANAADAAIAASGFGVVTVV</sequence>
<evidence type="ECO:0000313" key="4">
    <source>
        <dbReference type="Proteomes" id="UP000751190"/>
    </source>
</evidence>
<feature type="transmembrane region" description="Helical" evidence="2">
    <location>
        <begin position="276"/>
        <end position="300"/>
    </location>
</feature>